<keyword evidence="2" id="KW-1185">Reference proteome</keyword>
<dbReference type="InterPro" id="IPR032675">
    <property type="entry name" value="LRR_dom_sf"/>
</dbReference>
<dbReference type="EMBL" id="BOPH01000105">
    <property type="protein sequence ID" value="GIJ72767.1"/>
    <property type="molecule type" value="Genomic_DNA"/>
</dbReference>
<dbReference type="AlphaFoldDB" id="A0A8J3ZZ84"/>
<dbReference type="SUPFAM" id="SSF52047">
    <property type="entry name" value="RNI-like"/>
    <property type="match status" value="1"/>
</dbReference>
<comment type="caution">
    <text evidence="1">The sequence shown here is derived from an EMBL/GenBank/DDBJ whole genome shotgun (WGS) entry which is preliminary data.</text>
</comment>
<dbReference type="RefSeq" id="WP_203932613.1">
    <property type="nucleotide sequence ID" value="NZ_BOPH01000105.1"/>
</dbReference>
<reference evidence="1" key="1">
    <citation type="submission" date="2021-01" db="EMBL/GenBank/DDBJ databases">
        <title>Whole genome shotgun sequence of Virgisporangium ochraceum NBRC 16418.</title>
        <authorList>
            <person name="Komaki H."/>
            <person name="Tamura T."/>
        </authorList>
    </citation>
    <scope>NUCLEOTIDE SEQUENCE</scope>
    <source>
        <strain evidence="1">NBRC 16418</strain>
    </source>
</reference>
<proteinExistence type="predicted"/>
<accession>A0A8J3ZZ84</accession>
<organism evidence="1 2">
    <name type="scientific">Virgisporangium ochraceum</name>
    <dbReference type="NCBI Taxonomy" id="65505"/>
    <lineage>
        <taxon>Bacteria</taxon>
        <taxon>Bacillati</taxon>
        <taxon>Actinomycetota</taxon>
        <taxon>Actinomycetes</taxon>
        <taxon>Micromonosporales</taxon>
        <taxon>Micromonosporaceae</taxon>
        <taxon>Virgisporangium</taxon>
    </lineage>
</organism>
<dbReference type="Proteomes" id="UP000635606">
    <property type="component" value="Unassembled WGS sequence"/>
</dbReference>
<evidence type="ECO:0000313" key="1">
    <source>
        <dbReference type="EMBL" id="GIJ72767.1"/>
    </source>
</evidence>
<sequence length="324" mass="36078">MFECNHVVYVDDRSLNTKLHLTLECGRSGIVNGHEVSDDHCAAAVDGWLRANPGRVLTEFLVTTSRVHHGWFDGVVDVLARHRPRIRHLGLGALTFPDFDRGSHIPDERWRDGSSWSLNLRFDQLLDAVPESETLVVQCSAVERTGPLPEMRNLRRLVLRDTALDPALVADLGAGSFPRLESLDLWLGAFRYQWDGSAQDLVPLLTSTGFANLRHLVVVCDLDEGLIEVLADSPLIARLESLSLRFGVLGAAEATLLHDRWQAFSHLRRLDVTGNCIPGETARALRDNAPGIIDMGYQRIWADEEAYFSPPLVGFFDAWAAVRA</sequence>
<evidence type="ECO:0008006" key="3">
    <source>
        <dbReference type="Google" id="ProtNLM"/>
    </source>
</evidence>
<dbReference type="Gene3D" id="3.80.10.10">
    <property type="entry name" value="Ribonuclease Inhibitor"/>
    <property type="match status" value="1"/>
</dbReference>
<name>A0A8J3ZZ84_9ACTN</name>
<gene>
    <name evidence="1" type="ORF">Voc01_076840</name>
</gene>
<evidence type="ECO:0000313" key="2">
    <source>
        <dbReference type="Proteomes" id="UP000635606"/>
    </source>
</evidence>
<protein>
    <recommendedName>
        <fullName evidence="3">Leucine-rich repeat domain-containing protein</fullName>
    </recommendedName>
</protein>